<sequence>MDDLTFHQSLEALATNAYNPDLSTNDSPSEPISQTISRWHALFSIPESTAVDRILEHRNNLTRIRVSDAHWEAVEAERVASGYDREAYEYELELQKKRALLPELMPESEGAFTVTYLVELAGPLESPEKVQRAAEGREVSLCCLDGAAKNALLRWAAEEGGGSEPTILVNPKSLR</sequence>
<comment type="caution">
    <text evidence="1">The sequence shown here is derived from an EMBL/GenBank/DDBJ whole genome shotgun (WGS) entry which is preliminary data.</text>
</comment>
<accession>A0AAV9PMA8</accession>
<dbReference type="GeneID" id="89923484"/>
<dbReference type="AlphaFoldDB" id="A0AAV9PMA8"/>
<evidence type="ECO:0000313" key="1">
    <source>
        <dbReference type="EMBL" id="KAK5173456.1"/>
    </source>
</evidence>
<reference evidence="1 2" key="1">
    <citation type="submission" date="2023-08" db="EMBL/GenBank/DDBJ databases">
        <title>Black Yeasts Isolated from many extreme environments.</title>
        <authorList>
            <person name="Coleine C."/>
            <person name="Stajich J.E."/>
            <person name="Selbmann L."/>
        </authorList>
    </citation>
    <scope>NUCLEOTIDE SEQUENCE [LARGE SCALE GENOMIC DNA]</scope>
    <source>
        <strain evidence="1 2">CCFEE 5935</strain>
    </source>
</reference>
<keyword evidence="2" id="KW-1185">Reference proteome</keyword>
<name>A0AAV9PMA8_9PEZI</name>
<dbReference type="EMBL" id="JAVRRT010000003">
    <property type="protein sequence ID" value="KAK5173456.1"/>
    <property type="molecule type" value="Genomic_DNA"/>
</dbReference>
<gene>
    <name evidence="1" type="ORF">LTR77_002137</name>
</gene>
<dbReference type="Proteomes" id="UP001337655">
    <property type="component" value="Unassembled WGS sequence"/>
</dbReference>
<proteinExistence type="predicted"/>
<dbReference type="RefSeq" id="XP_064662151.1">
    <property type="nucleotide sequence ID" value="XM_064799396.1"/>
</dbReference>
<protein>
    <submittedName>
        <fullName evidence="1">Uncharacterized protein</fullName>
    </submittedName>
</protein>
<evidence type="ECO:0000313" key="2">
    <source>
        <dbReference type="Proteomes" id="UP001337655"/>
    </source>
</evidence>
<organism evidence="1 2">
    <name type="scientific">Saxophila tyrrhenica</name>
    <dbReference type="NCBI Taxonomy" id="1690608"/>
    <lineage>
        <taxon>Eukaryota</taxon>
        <taxon>Fungi</taxon>
        <taxon>Dikarya</taxon>
        <taxon>Ascomycota</taxon>
        <taxon>Pezizomycotina</taxon>
        <taxon>Dothideomycetes</taxon>
        <taxon>Dothideomycetidae</taxon>
        <taxon>Mycosphaerellales</taxon>
        <taxon>Extremaceae</taxon>
        <taxon>Saxophila</taxon>
    </lineage>
</organism>